<evidence type="ECO:0000313" key="3">
    <source>
        <dbReference type="EMBL" id="BBH26584.1"/>
    </source>
</evidence>
<dbReference type="InterPro" id="IPR052734">
    <property type="entry name" value="Nod_factor_acetyltransferase"/>
</dbReference>
<dbReference type="InParanoid" id="A0A3G9JUK4"/>
<organism evidence="3 4">
    <name type="scientific">Intestinibaculum porci</name>
    <dbReference type="NCBI Taxonomy" id="2487118"/>
    <lineage>
        <taxon>Bacteria</taxon>
        <taxon>Bacillati</taxon>
        <taxon>Bacillota</taxon>
        <taxon>Erysipelotrichia</taxon>
        <taxon>Erysipelotrichales</taxon>
        <taxon>Erysipelotrichaceae</taxon>
        <taxon>Intestinibaculum</taxon>
    </lineage>
</organism>
<keyword evidence="1" id="KW-0472">Membrane</keyword>
<evidence type="ECO:0000256" key="1">
    <source>
        <dbReference type="SAM" id="Phobius"/>
    </source>
</evidence>
<keyword evidence="1" id="KW-0812">Transmembrane</keyword>
<dbReference type="PANTHER" id="PTHR37312">
    <property type="entry name" value="MEMBRANE-BOUND ACYLTRANSFERASE YKRP-RELATED"/>
    <property type="match status" value="1"/>
</dbReference>
<dbReference type="AlphaFoldDB" id="A0A3G9JUK4"/>
<dbReference type="KEGG" id="ebm:SG0102_15180"/>
<dbReference type="OrthoDB" id="6623990at2"/>
<proteinExistence type="predicted"/>
<feature type="transmembrane region" description="Helical" evidence="1">
    <location>
        <begin position="35"/>
        <end position="54"/>
    </location>
</feature>
<sequence length="142" mass="16405">MLKKKKRIDEFDIAKGIAIIAMMIGHLGMKHINMIVYAFHMPLFFILSGYFLSAKDSFIHFIKKKFIGLIIPYYICAGMICLTSVISNRFVNMLHTTFQTHDITTWITAMFMGPARSTYYHMGLFPLAASGFSRLFLSPQYW</sequence>
<dbReference type="InterPro" id="IPR002656">
    <property type="entry name" value="Acyl_transf_3_dom"/>
</dbReference>
<name>A0A3G9JUK4_9FIRM</name>
<dbReference type="RefSeq" id="WP_157982998.1">
    <property type="nucleotide sequence ID" value="NZ_AP019309.1"/>
</dbReference>
<protein>
    <recommendedName>
        <fullName evidence="2">Acyltransferase 3 domain-containing protein</fullName>
    </recommendedName>
</protein>
<dbReference type="PANTHER" id="PTHR37312:SF1">
    <property type="entry name" value="MEMBRANE-BOUND ACYLTRANSFERASE YKRP-RELATED"/>
    <property type="match status" value="1"/>
</dbReference>
<dbReference type="EMBL" id="AP019309">
    <property type="protein sequence ID" value="BBH26584.1"/>
    <property type="molecule type" value="Genomic_DNA"/>
</dbReference>
<reference evidence="3 4" key="1">
    <citation type="submission" date="2018-11" db="EMBL/GenBank/DDBJ databases">
        <title>Novel Erysipelotrichaceae bacterium isolated from small intestine of a swine.</title>
        <authorList>
            <person name="Kim J.S."/>
            <person name="Choe H."/>
            <person name="Lee Y.R."/>
            <person name="Kim K.M."/>
            <person name="Park D.S."/>
        </authorList>
    </citation>
    <scope>NUCLEOTIDE SEQUENCE [LARGE SCALE GENOMIC DNA]</scope>
    <source>
        <strain evidence="3 4">SG0102</strain>
    </source>
</reference>
<gene>
    <name evidence="3" type="ORF">SG0102_15180</name>
</gene>
<feature type="transmembrane region" description="Helical" evidence="1">
    <location>
        <begin position="66"/>
        <end position="86"/>
    </location>
</feature>
<dbReference type="Proteomes" id="UP000268059">
    <property type="component" value="Chromosome"/>
</dbReference>
<evidence type="ECO:0000313" key="4">
    <source>
        <dbReference type="Proteomes" id="UP000268059"/>
    </source>
</evidence>
<dbReference type="GO" id="GO:0016747">
    <property type="term" value="F:acyltransferase activity, transferring groups other than amino-acyl groups"/>
    <property type="evidence" value="ECO:0007669"/>
    <property type="project" value="InterPro"/>
</dbReference>
<keyword evidence="1" id="KW-1133">Transmembrane helix</keyword>
<feature type="domain" description="Acyltransferase 3" evidence="2">
    <location>
        <begin position="9"/>
        <end position="93"/>
    </location>
</feature>
<keyword evidence="4" id="KW-1185">Reference proteome</keyword>
<dbReference type="Pfam" id="PF01757">
    <property type="entry name" value="Acyl_transf_3"/>
    <property type="match status" value="1"/>
</dbReference>
<evidence type="ECO:0000259" key="2">
    <source>
        <dbReference type="Pfam" id="PF01757"/>
    </source>
</evidence>
<accession>A0A3G9JUK4</accession>